<feature type="region of interest" description="Disordered" evidence="2">
    <location>
        <begin position="297"/>
        <end position="328"/>
    </location>
</feature>
<evidence type="ECO:0000256" key="2">
    <source>
        <dbReference type="SAM" id="MobiDB-lite"/>
    </source>
</evidence>
<dbReference type="PANTHER" id="PTHR12790:SF0">
    <property type="entry name" value="RNA POLYMERASE I-SPECIFIC TRANSCRIPTION INITIATION FACTOR RRN3-RELATED"/>
    <property type="match status" value="1"/>
</dbReference>
<feature type="compositionally biased region" description="Acidic residues" evidence="2">
    <location>
        <begin position="302"/>
        <end position="314"/>
    </location>
</feature>
<feature type="region of interest" description="Disordered" evidence="2">
    <location>
        <begin position="636"/>
        <end position="671"/>
    </location>
</feature>
<name>A0ABQ9P2U4_9PEZI</name>
<dbReference type="EMBL" id="JAPDRL010000004">
    <property type="protein sequence ID" value="KAJ9668934.1"/>
    <property type="molecule type" value="Genomic_DNA"/>
</dbReference>
<dbReference type="Proteomes" id="UP001172684">
    <property type="component" value="Unassembled WGS sequence"/>
</dbReference>
<evidence type="ECO:0000256" key="1">
    <source>
        <dbReference type="ARBA" id="ARBA00010098"/>
    </source>
</evidence>
<evidence type="ECO:0000313" key="4">
    <source>
        <dbReference type="Proteomes" id="UP001172684"/>
    </source>
</evidence>
<keyword evidence="4" id="KW-1185">Reference proteome</keyword>
<feature type="region of interest" description="Disordered" evidence="2">
    <location>
        <begin position="21"/>
        <end position="46"/>
    </location>
</feature>
<gene>
    <name evidence="3" type="primary">RRN3</name>
    <name evidence="3" type="ORF">H2201_000760</name>
</gene>
<feature type="compositionally biased region" description="Acidic residues" evidence="2">
    <location>
        <begin position="645"/>
        <end position="665"/>
    </location>
</feature>
<dbReference type="InterPro" id="IPR007991">
    <property type="entry name" value="RNA_pol_I_trans_ini_fac_RRN3"/>
</dbReference>
<sequence>MVSITAPNAVLTAASTTVEPSLGSKRKYADATSDDETLSSSQGKRQKVAFDPDVEIRVLEDWNEKGIELVREEVRRGIEKHLAGNNAAYDQLRQLFSAKPFEEDAPSTRLLQKYLHALTGHASWLNKNCSGLVHAVLDCQWLLRDESFVQSYIRFLGGLLSAHGGYTGLVLRMVVQSFVSLPPQSLRAPSDAPVRRTQLEARVHRCLKHLLQLIPSASGALPSILSSSFPFATESTKAHVDYVRNLLKLTEYAPALKGAILALVTDRLVKIDVQIQVDMEDLEEDIEEELVRKVLERRDQGLEDPEEEDPDASDNESVSSAESDGPDDKRIKDLKQAVVTMDSMLDVLFGYYHPIFTSGMILDVRDTFEHLLAQFSNTILPTYRSRHTQFLLFHFGQASSFLMERFTSVCLDLSFDKTRPHILRLAAASYLASFIARGAHVPPPLVRQIFDLLLEYLEDMRLTYERTCTGPDLRRYGGYYAIAQALLYIFCFRWRDLIRNADEYADEDDESLLDGSRELVWDHRTKEILTRNVYSKLNPLKVCSPAIVAQFAKIAHHLHFMYIFSLLETNKRIRLSRAVGSGAASYGGMPERETALSGRSGEAALQLDAYFPFDPYHLPRSKRWLEGDYNEWKALPGLEEKGVESSEEESSEDEEVDDGELEGDVATESSG</sequence>
<comment type="similarity">
    <text evidence="1">Belongs to the RRN3 family.</text>
</comment>
<dbReference type="Pfam" id="PF05327">
    <property type="entry name" value="RRN3"/>
    <property type="match status" value="1"/>
</dbReference>
<evidence type="ECO:0000313" key="3">
    <source>
        <dbReference type="EMBL" id="KAJ9668934.1"/>
    </source>
</evidence>
<dbReference type="PANTHER" id="PTHR12790">
    <property type="entry name" value="TRANSCRIPTION INITIATION FACTOR IA RRN3"/>
    <property type="match status" value="1"/>
</dbReference>
<reference evidence="3" key="1">
    <citation type="submission" date="2022-10" db="EMBL/GenBank/DDBJ databases">
        <title>Culturing micro-colonial fungi from biological soil crusts in the Mojave desert and describing Neophaeococcomyces mojavensis, and introducing the new genera and species Taxawa tesnikishii.</title>
        <authorList>
            <person name="Kurbessoian T."/>
            <person name="Stajich J.E."/>
        </authorList>
    </citation>
    <scope>NUCLEOTIDE SEQUENCE</scope>
    <source>
        <strain evidence="3">TK_1</strain>
    </source>
</reference>
<organism evidence="3 4">
    <name type="scientific">Coniosporium apollinis</name>
    <dbReference type="NCBI Taxonomy" id="61459"/>
    <lineage>
        <taxon>Eukaryota</taxon>
        <taxon>Fungi</taxon>
        <taxon>Dikarya</taxon>
        <taxon>Ascomycota</taxon>
        <taxon>Pezizomycotina</taxon>
        <taxon>Dothideomycetes</taxon>
        <taxon>Dothideomycetes incertae sedis</taxon>
        <taxon>Coniosporium</taxon>
    </lineage>
</organism>
<protein>
    <submittedName>
        <fullName evidence="3">DNA independent RNA polymerase I transcription factor</fullName>
    </submittedName>
</protein>
<accession>A0ABQ9P2U4</accession>
<proteinExistence type="inferred from homology"/>
<comment type="caution">
    <text evidence="3">The sequence shown here is derived from an EMBL/GenBank/DDBJ whole genome shotgun (WGS) entry which is preliminary data.</text>
</comment>